<feature type="compositionally biased region" description="Basic and acidic residues" evidence="1">
    <location>
        <begin position="210"/>
        <end position="222"/>
    </location>
</feature>
<dbReference type="EMBL" id="JAWWNJ010000026">
    <property type="protein sequence ID" value="KAK7029769.1"/>
    <property type="molecule type" value="Genomic_DNA"/>
</dbReference>
<feature type="compositionally biased region" description="Basic residues" evidence="1">
    <location>
        <begin position="37"/>
        <end position="50"/>
    </location>
</feature>
<feature type="region of interest" description="Disordered" evidence="1">
    <location>
        <begin position="300"/>
        <end position="323"/>
    </location>
</feature>
<feature type="region of interest" description="Disordered" evidence="1">
    <location>
        <begin position="30"/>
        <end position="69"/>
    </location>
</feature>
<protein>
    <submittedName>
        <fullName evidence="2">Uncharacterized protein</fullName>
    </submittedName>
</protein>
<reference evidence="2 3" key="1">
    <citation type="journal article" date="2024" name="J Genomics">
        <title>Draft genome sequencing and assembly of Favolaschia claudopus CIRM-BRFM 2984 isolated from oak limbs.</title>
        <authorList>
            <person name="Navarro D."/>
            <person name="Drula E."/>
            <person name="Chaduli D."/>
            <person name="Cazenave R."/>
            <person name="Ahrendt S."/>
            <person name="Wang J."/>
            <person name="Lipzen A."/>
            <person name="Daum C."/>
            <person name="Barry K."/>
            <person name="Grigoriev I.V."/>
            <person name="Favel A."/>
            <person name="Rosso M.N."/>
            <person name="Martin F."/>
        </authorList>
    </citation>
    <scope>NUCLEOTIDE SEQUENCE [LARGE SCALE GENOMIC DNA]</scope>
    <source>
        <strain evidence="2 3">CIRM-BRFM 2984</strain>
    </source>
</reference>
<feature type="region of interest" description="Disordered" evidence="1">
    <location>
        <begin position="335"/>
        <end position="356"/>
    </location>
</feature>
<evidence type="ECO:0000313" key="3">
    <source>
        <dbReference type="Proteomes" id="UP001362999"/>
    </source>
</evidence>
<evidence type="ECO:0000256" key="1">
    <source>
        <dbReference type="SAM" id="MobiDB-lite"/>
    </source>
</evidence>
<evidence type="ECO:0000313" key="2">
    <source>
        <dbReference type="EMBL" id="KAK7029769.1"/>
    </source>
</evidence>
<feature type="compositionally biased region" description="Basic and acidic residues" evidence="1">
    <location>
        <begin position="343"/>
        <end position="352"/>
    </location>
</feature>
<dbReference type="Proteomes" id="UP001362999">
    <property type="component" value="Unassembled WGS sequence"/>
</dbReference>
<comment type="caution">
    <text evidence="2">The sequence shown here is derived from an EMBL/GenBank/DDBJ whole genome shotgun (WGS) entry which is preliminary data.</text>
</comment>
<sequence length="383" mass="43885">MAGRDKGGSGDGLPRRGAWLAMRGRDRERAGRTLIRTYRRQRRLRERRRRRGEESVGGAGGRTSAGPKFQWKLNRHPRYSSPMESSTLTRCMQDEQGNRETTNRSAVAKFPYKLLFTLTQQLFRCLNDLKKIAGKTEERASTGPLDVFLEHKQQSEAEWRRVAKIRKRGARAARLMNAFLKSSGYEEIVNRLLVQYSQKPTQSRTQGYQARDEGSSRRDGRNDVSGNPFRFEAPCDGDSKVRGCKIQRGRDKIEVVFASSSCFSNLAGTIKRYPSADSVAEGNLAINALVDNEMLMLPESEKRRETPRNEVGRPHSDTPSNKIVHLPRYRTNSALSTWGNDESSARKKDSEKSRRRFVKRYRPGVHQGEGEWRTPHAEIVWWR</sequence>
<name>A0AAW0BW95_9AGAR</name>
<gene>
    <name evidence="2" type="ORF">R3P38DRAFT_2775197</name>
</gene>
<dbReference type="AlphaFoldDB" id="A0AAW0BW95"/>
<accession>A0AAW0BW95</accession>
<keyword evidence="3" id="KW-1185">Reference proteome</keyword>
<organism evidence="2 3">
    <name type="scientific">Favolaschia claudopus</name>
    <dbReference type="NCBI Taxonomy" id="2862362"/>
    <lineage>
        <taxon>Eukaryota</taxon>
        <taxon>Fungi</taxon>
        <taxon>Dikarya</taxon>
        <taxon>Basidiomycota</taxon>
        <taxon>Agaricomycotina</taxon>
        <taxon>Agaricomycetes</taxon>
        <taxon>Agaricomycetidae</taxon>
        <taxon>Agaricales</taxon>
        <taxon>Marasmiineae</taxon>
        <taxon>Mycenaceae</taxon>
        <taxon>Favolaschia</taxon>
    </lineage>
</organism>
<proteinExistence type="predicted"/>
<feature type="compositionally biased region" description="Basic and acidic residues" evidence="1">
    <location>
        <begin position="300"/>
        <end position="316"/>
    </location>
</feature>
<feature type="region of interest" description="Disordered" evidence="1">
    <location>
        <begin position="1"/>
        <end position="20"/>
    </location>
</feature>
<feature type="region of interest" description="Disordered" evidence="1">
    <location>
        <begin position="200"/>
        <end position="232"/>
    </location>
</feature>